<dbReference type="NCBIfam" id="TIGR01777">
    <property type="entry name" value="yfcH"/>
    <property type="match status" value="1"/>
</dbReference>
<feature type="domain" description="DUF1731" evidence="3">
    <location>
        <begin position="251"/>
        <end position="299"/>
    </location>
</feature>
<reference evidence="5" key="1">
    <citation type="submission" date="2005-03" db="EMBL/GenBank/DDBJ databases">
        <title>Comparison of the complete genome sequences of Rhodococcus erythropolis PR4 and Rhodococcus opacus B4.</title>
        <authorList>
            <person name="Takarada H."/>
            <person name="Sekine M."/>
            <person name="Hosoyama A."/>
            <person name="Yamada R."/>
            <person name="Fujisawa T."/>
            <person name="Omata S."/>
            <person name="Shimizu A."/>
            <person name="Tsukatani N."/>
            <person name="Tanikawa S."/>
            <person name="Fujita N."/>
            <person name="Harayama S."/>
        </authorList>
    </citation>
    <scope>NUCLEOTIDE SEQUENCE [LARGE SCALE GENOMIC DNA]</scope>
    <source>
        <strain evidence="5">PR4 / NBRC 100887</strain>
    </source>
</reference>
<evidence type="ECO:0000313" key="4">
    <source>
        <dbReference type="EMBL" id="BAH33846.1"/>
    </source>
</evidence>
<dbReference type="Gene3D" id="3.40.50.720">
    <property type="entry name" value="NAD(P)-binding Rossmann-like Domain"/>
    <property type="match status" value="1"/>
</dbReference>
<dbReference type="KEGG" id="rer:RER_31380"/>
<organism evidence="4 5">
    <name type="scientific">Rhodococcus erythropolis (strain PR4 / NBRC 100887)</name>
    <dbReference type="NCBI Taxonomy" id="234621"/>
    <lineage>
        <taxon>Bacteria</taxon>
        <taxon>Bacillati</taxon>
        <taxon>Actinomycetota</taxon>
        <taxon>Actinomycetes</taxon>
        <taxon>Mycobacteriales</taxon>
        <taxon>Nocardiaceae</taxon>
        <taxon>Rhodococcus</taxon>
        <taxon>Rhodococcus erythropolis group</taxon>
    </lineage>
</organism>
<evidence type="ECO:0000256" key="1">
    <source>
        <dbReference type="ARBA" id="ARBA00009353"/>
    </source>
</evidence>
<dbReference type="InterPro" id="IPR001509">
    <property type="entry name" value="Epimerase_deHydtase"/>
</dbReference>
<dbReference type="Pfam" id="PF01370">
    <property type="entry name" value="Epimerase"/>
    <property type="match status" value="1"/>
</dbReference>
<feature type="domain" description="NAD-dependent epimerase/dehydratase" evidence="2">
    <location>
        <begin position="5"/>
        <end position="216"/>
    </location>
</feature>
<evidence type="ECO:0000259" key="2">
    <source>
        <dbReference type="Pfam" id="PF01370"/>
    </source>
</evidence>
<evidence type="ECO:0000313" key="5">
    <source>
        <dbReference type="Proteomes" id="UP000002204"/>
    </source>
</evidence>
<proteinExistence type="inferred from homology"/>
<dbReference type="Pfam" id="PF08338">
    <property type="entry name" value="DUF1731"/>
    <property type="match status" value="1"/>
</dbReference>
<name>C0ZZR1_RHOE4</name>
<reference evidence="4 5" key="2">
    <citation type="journal article" date="2006" name="Environ. Microbiol.">
        <title>Sequence analysis of three plasmids harboured in Rhodococcus erythropolis strain PR4.</title>
        <authorList>
            <person name="Sekine M."/>
            <person name="Tanikawa S."/>
            <person name="Omata S."/>
            <person name="Saito M."/>
            <person name="Fujisawa T."/>
            <person name="Tsukatani N."/>
            <person name="Tajima T."/>
            <person name="Sekigawa T."/>
            <person name="Kosugi H."/>
            <person name="Matsuo Y."/>
            <person name="Nishiko R."/>
            <person name="Imamura K."/>
            <person name="Ito M."/>
            <person name="Narita H."/>
            <person name="Tago S."/>
            <person name="Fujita N."/>
            <person name="Harayama S."/>
        </authorList>
    </citation>
    <scope>NUCLEOTIDE SEQUENCE [LARGE SCALE GENOMIC DNA]</scope>
    <source>
        <strain evidence="5">PR4 / NBRC 100887</strain>
    </source>
</reference>
<protein>
    <recommendedName>
        <fullName evidence="6">TIGR01777 family protein</fullName>
    </recommendedName>
</protein>
<dbReference type="PANTHER" id="PTHR11092">
    <property type="entry name" value="SUGAR NUCLEOTIDE EPIMERASE RELATED"/>
    <property type="match status" value="1"/>
</dbReference>
<dbReference type="SUPFAM" id="SSF51735">
    <property type="entry name" value="NAD(P)-binding Rossmann-fold domains"/>
    <property type="match status" value="1"/>
</dbReference>
<dbReference type="PANTHER" id="PTHR11092:SF0">
    <property type="entry name" value="EPIMERASE FAMILY PROTEIN SDR39U1"/>
    <property type="match status" value="1"/>
</dbReference>
<sequence>MMTKVVIAGGTGALGRRISDDLADRGYDVVVLTRSPKPGRHRQVQWDGVTVGDWAGELDGAAVINLAGELVDRRPTPANIALLTNSRVGPTRALVEASKLLAHPVPVWIQASTLAIYGDAGETRLDEASPLADGPPQMTDVAKDWEAAVEGANTSRVVILRTSVVLEKGTPALERLLLLVRLGLGGRVASGRQWTSWIHIDDWLSIVRWALEPDSAASGVVIATAPDPVRNSELMAGLRKHLHRPPAPPTPAVMVRFGAFLLRSDAALGLTGRHAVSKVLTDNGFPFTYPRFDSALDDLLGN</sequence>
<gene>
    <name evidence="4" type="ordered locus">RER_31380</name>
</gene>
<dbReference type="InterPro" id="IPR010099">
    <property type="entry name" value="SDR39U1"/>
</dbReference>
<dbReference type="HOGENOM" id="CLU_047373_0_0_11"/>
<dbReference type="InterPro" id="IPR036291">
    <property type="entry name" value="NAD(P)-bd_dom_sf"/>
</dbReference>
<comment type="similarity">
    <text evidence="1">Belongs to the NAD(P)-dependent epimerase/dehydratase family. SDR39U1 subfamily.</text>
</comment>
<evidence type="ECO:0008006" key="6">
    <source>
        <dbReference type="Google" id="ProtNLM"/>
    </source>
</evidence>
<dbReference type="EMBL" id="AP008957">
    <property type="protein sequence ID" value="BAH33846.1"/>
    <property type="molecule type" value="Genomic_DNA"/>
</dbReference>
<dbReference type="eggNOG" id="COG1090">
    <property type="taxonomic scope" value="Bacteria"/>
</dbReference>
<dbReference type="Proteomes" id="UP000002204">
    <property type="component" value="Chromosome"/>
</dbReference>
<accession>C0ZZR1</accession>
<dbReference type="AlphaFoldDB" id="C0ZZR1"/>
<evidence type="ECO:0000259" key="3">
    <source>
        <dbReference type="Pfam" id="PF08338"/>
    </source>
</evidence>
<dbReference type="InterPro" id="IPR013549">
    <property type="entry name" value="DUF1731"/>
</dbReference>